<gene>
    <name evidence="1" type="ORF">P8A19_40155</name>
</gene>
<accession>A0ABY9J0D2</accession>
<dbReference type="RefSeq" id="WP_306068675.1">
    <property type="nucleotide sequence ID" value="NZ_CP120988.1"/>
</dbReference>
<dbReference type="SUPFAM" id="SSF55961">
    <property type="entry name" value="Bet v1-like"/>
    <property type="match status" value="1"/>
</dbReference>
<proteinExistence type="predicted"/>
<dbReference type="Pfam" id="PF10604">
    <property type="entry name" value="Polyketide_cyc2"/>
    <property type="match status" value="1"/>
</dbReference>
<dbReference type="Proteomes" id="UP001235744">
    <property type="component" value="Chromosome"/>
</dbReference>
<dbReference type="Gene3D" id="3.30.530.20">
    <property type="match status" value="1"/>
</dbReference>
<dbReference type="InterPro" id="IPR019587">
    <property type="entry name" value="Polyketide_cyclase/dehydratase"/>
</dbReference>
<keyword evidence="2" id="KW-1185">Reference proteome</keyword>
<dbReference type="InterPro" id="IPR023393">
    <property type="entry name" value="START-like_dom_sf"/>
</dbReference>
<reference evidence="1 2" key="1">
    <citation type="submission" date="2023-03" db="EMBL/GenBank/DDBJ databases">
        <title>Isolation and description of six Streptomyces strains from soil environments, able to metabolize different microbial glucans.</title>
        <authorList>
            <person name="Widen T."/>
            <person name="Larsbrink J."/>
        </authorList>
    </citation>
    <scope>NUCLEOTIDE SEQUENCE [LARGE SCALE GENOMIC DNA]</scope>
    <source>
        <strain evidence="1 2">Alt2</strain>
    </source>
</reference>
<evidence type="ECO:0000313" key="1">
    <source>
        <dbReference type="EMBL" id="WLQ61267.1"/>
    </source>
</evidence>
<sequence length="139" mass="14948">MQSTGNESRHISIRIASPAETVYAFASDPANLPAWAQGLGGSIEKIDGRWVAESSPMGRVVVAFTPPNELGVLDHDVTLPSGDTVHNPVRVIADGTGSEVVFTLRRRPGMSDDDLRRDADVVAADLVRLKELTESPERS</sequence>
<evidence type="ECO:0000313" key="2">
    <source>
        <dbReference type="Proteomes" id="UP001235744"/>
    </source>
</evidence>
<name>A0ABY9J0D2_9ACTN</name>
<protein>
    <submittedName>
        <fullName evidence="1">SRPBCC family protein</fullName>
    </submittedName>
</protein>
<dbReference type="EMBL" id="CP120988">
    <property type="protein sequence ID" value="WLQ61267.1"/>
    <property type="molecule type" value="Genomic_DNA"/>
</dbReference>
<organism evidence="1 2">
    <name type="scientific">Streptomyces poriferorum</name>
    <dbReference type="NCBI Taxonomy" id="2798799"/>
    <lineage>
        <taxon>Bacteria</taxon>
        <taxon>Bacillati</taxon>
        <taxon>Actinomycetota</taxon>
        <taxon>Actinomycetes</taxon>
        <taxon>Kitasatosporales</taxon>
        <taxon>Streptomycetaceae</taxon>
        <taxon>Streptomyces</taxon>
    </lineage>
</organism>